<dbReference type="Proteomes" id="UP000187408">
    <property type="component" value="Unassembled WGS sequence"/>
</dbReference>
<accession>A0A1R1MNS5</accession>
<gene>
    <name evidence="2" type="ORF">BLW93_00330</name>
</gene>
<organism evidence="2 3">
    <name type="scientific">Desulfurobacterium indicum</name>
    <dbReference type="NCBI Taxonomy" id="1914305"/>
    <lineage>
        <taxon>Bacteria</taxon>
        <taxon>Pseudomonadati</taxon>
        <taxon>Aquificota</taxon>
        <taxon>Aquificia</taxon>
        <taxon>Desulfurobacteriales</taxon>
        <taxon>Desulfurobacteriaceae</taxon>
        <taxon>Desulfurobacterium</taxon>
    </lineage>
</organism>
<keyword evidence="3" id="KW-1185">Reference proteome</keyword>
<protein>
    <recommendedName>
        <fullName evidence="1">Ppx/GppA phosphatase N-terminal domain-containing protein</fullName>
    </recommendedName>
</protein>
<evidence type="ECO:0000313" key="2">
    <source>
        <dbReference type="EMBL" id="OMH41370.1"/>
    </source>
</evidence>
<sequence length="314" mass="35877">MDDVLKTVAVVDIGSNTVKLAVYRVDVEKKKFKEVYKESVYARLLNCVDEKGCLTEEGFIKARIALESFKEKIHFFHPDQVIAFATFVIREIKNRHEFIERMKDLFDIEILSGEEEAYYSTLGALADVKYKTFITFDIGGGSLEICRIRNRKIEKCKSYPLGTLEFKECISSEGGNYDVKCIRGKVKRYVAPDKSIFENTSRLVGIGGSIRAIKKITGKRKIKKKLLKDVIKEIKKIPSAELAFKYKIPIERTKTVLTASVVALQIMDIFNCKELVISKYGIREGIIYERVIKGEKRDRPFKSETSDKQGVKLA</sequence>
<comment type="caution">
    <text evidence="2">The sequence shown here is derived from an EMBL/GenBank/DDBJ whole genome shotgun (WGS) entry which is preliminary data.</text>
</comment>
<dbReference type="EMBL" id="MOEN01000001">
    <property type="protein sequence ID" value="OMH41370.1"/>
    <property type="molecule type" value="Genomic_DNA"/>
</dbReference>
<dbReference type="PANTHER" id="PTHR30005">
    <property type="entry name" value="EXOPOLYPHOSPHATASE"/>
    <property type="match status" value="1"/>
</dbReference>
<dbReference type="Pfam" id="PF02541">
    <property type="entry name" value="Ppx-GppA"/>
    <property type="match status" value="1"/>
</dbReference>
<dbReference type="Gene3D" id="3.30.420.150">
    <property type="entry name" value="Exopolyphosphatase. Domain 2"/>
    <property type="match status" value="1"/>
</dbReference>
<evidence type="ECO:0000313" key="3">
    <source>
        <dbReference type="Proteomes" id="UP000187408"/>
    </source>
</evidence>
<dbReference type="AlphaFoldDB" id="A0A1R1MNS5"/>
<name>A0A1R1MNS5_9BACT</name>
<dbReference type="CDD" id="cd24052">
    <property type="entry name" value="ASKHA_NBD_HpPPX-GppA-like"/>
    <property type="match status" value="1"/>
</dbReference>
<dbReference type="InterPro" id="IPR003695">
    <property type="entry name" value="Ppx_GppA_N"/>
</dbReference>
<dbReference type="Gene3D" id="3.30.420.40">
    <property type="match status" value="1"/>
</dbReference>
<feature type="domain" description="Ppx/GppA phosphatase N-terminal" evidence="1">
    <location>
        <begin position="27"/>
        <end position="291"/>
    </location>
</feature>
<proteinExistence type="predicted"/>
<dbReference type="PANTHER" id="PTHR30005:SF0">
    <property type="entry name" value="RETROGRADE REGULATION PROTEIN 2"/>
    <property type="match status" value="1"/>
</dbReference>
<evidence type="ECO:0000259" key="1">
    <source>
        <dbReference type="Pfam" id="PF02541"/>
    </source>
</evidence>
<dbReference type="InterPro" id="IPR043129">
    <property type="entry name" value="ATPase_NBD"/>
</dbReference>
<dbReference type="GO" id="GO:0016462">
    <property type="term" value="F:pyrophosphatase activity"/>
    <property type="evidence" value="ECO:0007669"/>
    <property type="project" value="TreeGrafter"/>
</dbReference>
<reference evidence="2 3" key="1">
    <citation type="submission" date="2016-10" db="EMBL/GenBank/DDBJ databases">
        <title>Genome sequence of a sulfur-reducing bacterium Desulfurobacterium indicum K6013.</title>
        <authorList>
            <person name="Cao J."/>
            <person name="Shao Z."/>
            <person name="Alain K."/>
            <person name="Jebbar M."/>
        </authorList>
    </citation>
    <scope>NUCLEOTIDE SEQUENCE [LARGE SCALE GENOMIC DNA]</scope>
    <source>
        <strain evidence="2 3">K6013</strain>
    </source>
</reference>
<dbReference type="InterPro" id="IPR050273">
    <property type="entry name" value="GppA/Ppx_hydrolase"/>
</dbReference>
<dbReference type="SUPFAM" id="SSF53067">
    <property type="entry name" value="Actin-like ATPase domain"/>
    <property type="match status" value="2"/>
</dbReference>
<dbReference type="STRING" id="1914305.BLW93_00330"/>